<feature type="compositionally biased region" description="Low complexity" evidence="2">
    <location>
        <begin position="60"/>
        <end position="78"/>
    </location>
</feature>
<keyword evidence="3" id="KW-1133">Transmembrane helix</keyword>
<evidence type="ECO:0000256" key="3">
    <source>
        <dbReference type="SAM" id="Phobius"/>
    </source>
</evidence>
<reference evidence="5 6" key="1">
    <citation type="submission" date="2023-06" db="EMBL/GenBank/DDBJ databases">
        <authorList>
            <person name="Oyuntsetseg B."/>
            <person name="Kim S.B."/>
        </authorList>
    </citation>
    <scope>NUCLEOTIDE SEQUENCE [LARGE SCALE GENOMIC DNA]</scope>
    <source>
        <strain evidence="5 6">2-15</strain>
    </source>
</reference>
<dbReference type="EC" id="5.2.1.8" evidence="5"/>
<dbReference type="GO" id="GO:0003755">
    <property type="term" value="F:peptidyl-prolyl cis-trans isomerase activity"/>
    <property type="evidence" value="ECO:0007669"/>
    <property type="project" value="UniProtKB-EC"/>
</dbReference>
<keyword evidence="6" id="KW-1185">Reference proteome</keyword>
<sequence length="291" mass="28988">MTWPQQPGPPRRSGAGAWVAFGAVVVVVVAFGVTAFVAPGFLRPTRTVAGVGQVVPGASVAAPPSSDAAPPSAGDGPPVSIPAARTPEPHRPQPLADPSSCSYPADPNGPAAKPATPPADGPQPASGTVGATLATTAGDIGLTLDRALAPCTVASFVTLAREGFYTGTSCHRLGTTDLQMLQCGDPAGDGTGGPGYTVPDEFFPQLTYGRGLVALANTGQPTSGGSQFFLMFGDTPIPPTYTVFGTVSDAGLGVLDKVARGGVDTSSASAYGDGTGRPRIPVTFTAVTVQG</sequence>
<name>A0A9Y2IBA7_9PSEU</name>
<comment type="function">
    <text evidence="1">PPIases accelerate the folding of proteins. It catalyzes the cis-trans isomerization of proline imidic peptide bonds in oligopeptides.</text>
</comment>
<evidence type="ECO:0000313" key="5">
    <source>
        <dbReference type="EMBL" id="WIX75318.1"/>
    </source>
</evidence>
<dbReference type="PANTHER" id="PTHR45625:SF3">
    <property type="entry name" value="PEPTIDYL-PROLYL CIS-TRANS ISOMERASE B-RELATED"/>
    <property type="match status" value="1"/>
</dbReference>
<dbReference type="PROSITE" id="PS50072">
    <property type="entry name" value="CSA_PPIASE_2"/>
    <property type="match status" value="1"/>
</dbReference>
<evidence type="ECO:0000259" key="4">
    <source>
        <dbReference type="PROSITE" id="PS50072"/>
    </source>
</evidence>
<dbReference type="CDD" id="cd00317">
    <property type="entry name" value="cyclophilin"/>
    <property type="match status" value="1"/>
</dbReference>
<keyword evidence="3" id="KW-0472">Membrane</keyword>
<dbReference type="PANTHER" id="PTHR45625">
    <property type="entry name" value="PEPTIDYL-PROLYL CIS-TRANS ISOMERASE-RELATED"/>
    <property type="match status" value="1"/>
</dbReference>
<feature type="domain" description="PPIase cyclophilin-type" evidence="4">
    <location>
        <begin position="135"/>
        <end position="289"/>
    </location>
</feature>
<keyword evidence="5" id="KW-0413">Isomerase</keyword>
<proteinExistence type="predicted"/>
<evidence type="ECO:0000256" key="2">
    <source>
        <dbReference type="SAM" id="MobiDB-lite"/>
    </source>
</evidence>
<dbReference type="EMBL" id="CP127294">
    <property type="protein sequence ID" value="WIX75318.1"/>
    <property type="molecule type" value="Genomic_DNA"/>
</dbReference>
<evidence type="ECO:0000256" key="1">
    <source>
        <dbReference type="ARBA" id="ARBA00002388"/>
    </source>
</evidence>
<organism evidence="5 6">
    <name type="scientific">Amycolatopsis carbonis</name>
    <dbReference type="NCBI Taxonomy" id="715471"/>
    <lineage>
        <taxon>Bacteria</taxon>
        <taxon>Bacillati</taxon>
        <taxon>Actinomycetota</taxon>
        <taxon>Actinomycetes</taxon>
        <taxon>Pseudonocardiales</taxon>
        <taxon>Pseudonocardiaceae</taxon>
        <taxon>Amycolatopsis</taxon>
    </lineage>
</organism>
<keyword evidence="3" id="KW-0812">Transmembrane</keyword>
<feature type="region of interest" description="Disordered" evidence="2">
    <location>
        <begin position="60"/>
        <end position="130"/>
    </location>
</feature>
<dbReference type="RefSeq" id="WP_285966091.1">
    <property type="nucleotide sequence ID" value="NZ_CP127294.1"/>
</dbReference>
<accession>A0A9Y2IBA7</accession>
<feature type="transmembrane region" description="Helical" evidence="3">
    <location>
        <begin position="15"/>
        <end position="38"/>
    </location>
</feature>
<dbReference type="Gene3D" id="2.40.100.10">
    <property type="entry name" value="Cyclophilin-like"/>
    <property type="match status" value="1"/>
</dbReference>
<dbReference type="AlphaFoldDB" id="A0A9Y2IBA7"/>
<protein>
    <submittedName>
        <fullName evidence="5">Peptidylprolyl isomerase</fullName>
        <ecNumber evidence="5">5.2.1.8</ecNumber>
    </submittedName>
</protein>
<evidence type="ECO:0000313" key="6">
    <source>
        <dbReference type="Proteomes" id="UP001236014"/>
    </source>
</evidence>
<dbReference type="InterPro" id="IPR002130">
    <property type="entry name" value="Cyclophilin-type_PPIase_dom"/>
</dbReference>
<dbReference type="KEGG" id="acab:QRX50_27765"/>
<dbReference type="Proteomes" id="UP001236014">
    <property type="component" value="Chromosome"/>
</dbReference>
<dbReference type="SUPFAM" id="SSF50891">
    <property type="entry name" value="Cyclophilin-like"/>
    <property type="match status" value="1"/>
</dbReference>
<dbReference type="InterPro" id="IPR044666">
    <property type="entry name" value="Cyclophilin_A-like"/>
</dbReference>
<dbReference type="InterPro" id="IPR029000">
    <property type="entry name" value="Cyclophilin-like_dom_sf"/>
</dbReference>
<dbReference type="Pfam" id="PF00160">
    <property type="entry name" value="Pro_isomerase"/>
    <property type="match status" value="1"/>
</dbReference>
<gene>
    <name evidence="5" type="ORF">QRX50_27765</name>
</gene>